<dbReference type="AlphaFoldDB" id="A0A2K3USZ2"/>
<name>A0A2K3USZ2_9DEIO</name>
<feature type="region of interest" description="Disordered" evidence="1">
    <location>
        <begin position="130"/>
        <end position="166"/>
    </location>
</feature>
<sequence>MRVIARPPPEPLPRRLLPLLFALAALTWLAGARAQNAVYYANDLQAAPAAALVSPGFLTVIEFYQEIDQISSGRPDLLHVEAAGAKIYVSALGRTGSTDLVIEVGARTQLLHVEISPGNATRRYVVRLNKPAPRPPAAPRAQALPVRPPASAPAARPPAPRPPAVTLSAPVARPAASPVATRQTWSTAAQPSWLSLRVIEQDLDARPDEVTLFFAVEHSGTVPLLVLSEADVKVSQNGATLPVRVKQGANPATLRAGRTHQGTLILQLAPGLRRDQPVTLSWTLRDPSGQVSYLVQRRLERLPVR</sequence>
<dbReference type="EMBL" id="PPPD01000002">
    <property type="protein sequence ID" value="PNY79655.1"/>
    <property type="molecule type" value="Genomic_DNA"/>
</dbReference>
<protein>
    <submittedName>
        <fullName evidence="2">Uncharacterized protein</fullName>
    </submittedName>
</protein>
<proteinExistence type="predicted"/>
<keyword evidence="3" id="KW-1185">Reference proteome</keyword>
<evidence type="ECO:0000313" key="2">
    <source>
        <dbReference type="EMBL" id="PNY79655.1"/>
    </source>
</evidence>
<feature type="compositionally biased region" description="Pro residues" evidence="1">
    <location>
        <begin position="146"/>
        <end position="163"/>
    </location>
</feature>
<evidence type="ECO:0000313" key="3">
    <source>
        <dbReference type="Proteomes" id="UP000236379"/>
    </source>
</evidence>
<dbReference type="Proteomes" id="UP000236379">
    <property type="component" value="Unassembled WGS sequence"/>
</dbReference>
<evidence type="ECO:0000256" key="1">
    <source>
        <dbReference type="SAM" id="MobiDB-lite"/>
    </source>
</evidence>
<accession>A0A2K3USZ2</accession>
<comment type="caution">
    <text evidence="2">The sequence shown here is derived from an EMBL/GenBank/DDBJ whole genome shotgun (WGS) entry which is preliminary data.</text>
</comment>
<organism evidence="2 3">
    <name type="scientific">Deinococcus koreensis</name>
    <dbReference type="NCBI Taxonomy" id="2054903"/>
    <lineage>
        <taxon>Bacteria</taxon>
        <taxon>Thermotogati</taxon>
        <taxon>Deinococcota</taxon>
        <taxon>Deinococci</taxon>
        <taxon>Deinococcales</taxon>
        <taxon>Deinococcaceae</taxon>
        <taxon>Deinococcus</taxon>
    </lineage>
</organism>
<gene>
    <name evidence="2" type="ORF">CVO96_16965</name>
</gene>
<reference evidence="2 3" key="1">
    <citation type="submission" date="2018-01" db="EMBL/GenBank/DDBJ databases">
        <title>Deinococcus koreensis sp. nov., a radiation-resistant bacterium isolated from river water.</title>
        <authorList>
            <person name="Choi A."/>
        </authorList>
    </citation>
    <scope>NUCLEOTIDE SEQUENCE [LARGE SCALE GENOMIC DNA]</scope>
    <source>
        <strain evidence="2 3">SJW1-2</strain>
    </source>
</reference>